<reference evidence="3" key="1">
    <citation type="submission" date="2022-07" db="EMBL/GenBank/DDBJ databases">
        <title>Phylogenomic reconstructions and comparative analyses of Kickxellomycotina fungi.</title>
        <authorList>
            <person name="Reynolds N.K."/>
            <person name="Stajich J.E."/>
            <person name="Barry K."/>
            <person name="Grigoriev I.V."/>
            <person name="Crous P."/>
            <person name="Smith M.E."/>
        </authorList>
    </citation>
    <scope>NUCLEOTIDE SEQUENCE</scope>
    <source>
        <strain evidence="3">NBRC 100468</strain>
    </source>
</reference>
<evidence type="ECO:0000313" key="3">
    <source>
        <dbReference type="EMBL" id="KAJ1919303.1"/>
    </source>
</evidence>
<name>A0A9W8A6L9_9FUNG</name>
<organism evidence="3 4">
    <name type="scientific">Mycoemilia scoparia</name>
    <dbReference type="NCBI Taxonomy" id="417184"/>
    <lineage>
        <taxon>Eukaryota</taxon>
        <taxon>Fungi</taxon>
        <taxon>Fungi incertae sedis</taxon>
        <taxon>Zoopagomycota</taxon>
        <taxon>Kickxellomycotina</taxon>
        <taxon>Kickxellomycetes</taxon>
        <taxon>Kickxellales</taxon>
        <taxon>Kickxellaceae</taxon>
        <taxon>Mycoemilia</taxon>
    </lineage>
</organism>
<evidence type="ECO:0000259" key="2">
    <source>
        <dbReference type="Pfam" id="PF17667"/>
    </source>
</evidence>
<evidence type="ECO:0000313" key="4">
    <source>
        <dbReference type="Proteomes" id="UP001150538"/>
    </source>
</evidence>
<dbReference type="InterPro" id="IPR011009">
    <property type="entry name" value="Kinase-like_dom_sf"/>
</dbReference>
<feature type="domain" description="Fungal-type protein kinase" evidence="2">
    <location>
        <begin position="109"/>
        <end position="316"/>
    </location>
</feature>
<accession>A0A9W8A6L9</accession>
<protein>
    <recommendedName>
        <fullName evidence="2">Fungal-type protein kinase domain-containing protein</fullName>
    </recommendedName>
</protein>
<feature type="compositionally biased region" description="Low complexity" evidence="1">
    <location>
        <begin position="1"/>
        <end position="13"/>
    </location>
</feature>
<comment type="caution">
    <text evidence="3">The sequence shown here is derived from an EMBL/GenBank/DDBJ whole genome shotgun (WGS) entry which is preliminary data.</text>
</comment>
<proteinExistence type="predicted"/>
<dbReference type="OrthoDB" id="5584477at2759"/>
<dbReference type="AlphaFoldDB" id="A0A9W8A6L9"/>
<dbReference type="Pfam" id="PF17667">
    <property type="entry name" value="Pkinase_fungal"/>
    <property type="match status" value="1"/>
</dbReference>
<dbReference type="PANTHER" id="PTHR38248:SF2">
    <property type="entry name" value="FUNK1 11"/>
    <property type="match status" value="1"/>
</dbReference>
<dbReference type="Proteomes" id="UP001150538">
    <property type="component" value="Unassembled WGS sequence"/>
</dbReference>
<gene>
    <name evidence="3" type="ORF">H4219_002065</name>
</gene>
<feature type="region of interest" description="Disordered" evidence="1">
    <location>
        <begin position="1"/>
        <end position="62"/>
    </location>
</feature>
<dbReference type="PANTHER" id="PTHR38248">
    <property type="entry name" value="FUNK1 6"/>
    <property type="match status" value="1"/>
</dbReference>
<feature type="compositionally biased region" description="Polar residues" evidence="1">
    <location>
        <begin position="34"/>
        <end position="49"/>
    </location>
</feature>
<sequence length="466" mass="52432">MSSNSQPNNFNSPYRKQRSKRNNSNEANQSNLNISTLVKSRSHYSMSMDNKTKSESDHKTECKEEAMSMVEQYLKENEDGILDLAQPRDKTMQELSIDIDNNVKKVKPTVVIKDAWTYATEDPGQDTCDEIKFLRRINERLADDDSDIIYPKLMAGGRVKITYASTGNVIEDSTATILGKLYDPSGESNAKIPFRAHKRLVMSPIGQPLKTANSFDEFVAVICDAMKCHTRIYNQCNILHRDISDNNILVVRGENNSVQGLLIDFDNAVDLNESIMGARPERTGTFPFMSINNLMACPVRRTALDDWESLLYVICYYATIGLDKKHRPTPTEMAEYAVKKWADGPASSVAATKQANLATIGVFEEKFIKKFNSRGSNDIALFQNDEFEPKFHGTNPVSEGPRKWLTALPEDGILEPAIVNNTDPFLERATEVKTIAKSLMAVVEKYQGFAYKRLEITNQSHPAESK</sequence>
<evidence type="ECO:0000256" key="1">
    <source>
        <dbReference type="SAM" id="MobiDB-lite"/>
    </source>
</evidence>
<dbReference type="EMBL" id="JANBPU010000029">
    <property type="protein sequence ID" value="KAJ1919303.1"/>
    <property type="molecule type" value="Genomic_DNA"/>
</dbReference>
<dbReference type="Gene3D" id="1.10.510.10">
    <property type="entry name" value="Transferase(Phosphotransferase) domain 1"/>
    <property type="match status" value="1"/>
</dbReference>
<feature type="compositionally biased region" description="Low complexity" evidence="1">
    <location>
        <begin position="22"/>
        <end position="33"/>
    </location>
</feature>
<feature type="compositionally biased region" description="Basic and acidic residues" evidence="1">
    <location>
        <begin position="50"/>
        <end position="62"/>
    </location>
</feature>
<keyword evidence="4" id="KW-1185">Reference proteome</keyword>
<dbReference type="InterPro" id="IPR040976">
    <property type="entry name" value="Pkinase_fungal"/>
</dbReference>
<dbReference type="SUPFAM" id="SSF56112">
    <property type="entry name" value="Protein kinase-like (PK-like)"/>
    <property type="match status" value="1"/>
</dbReference>